<accession>A0ABP2L3S3</accession>
<protein>
    <submittedName>
        <fullName evidence="1">Uncharacterized protein</fullName>
    </submittedName>
</protein>
<evidence type="ECO:0000313" key="1">
    <source>
        <dbReference type="EMBL" id="EGL39938.1"/>
    </source>
</evidence>
<dbReference type="Pfam" id="PF19991">
    <property type="entry name" value="HMA_2"/>
    <property type="match status" value="1"/>
</dbReference>
<dbReference type="EMBL" id="AFIJ01000032">
    <property type="protein sequence ID" value="EGL39938.1"/>
    <property type="molecule type" value="Genomic_DNA"/>
</dbReference>
<proteinExistence type="predicted"/>
<dbReference type="RefSeq" id="WP_007391310.1">
    <property type="nucleotide sequence ID" value="NZ_AFIJ01000032.1"/>
</dbReference>
<dbReference type="Proteomes" id="UP000004018">
    <property type="component" value="Unassembled WGS sequence"/>
</dbReference>
<sequence>MSLISGLMLGASIGKAIHGMFLKNDHHGAHVLDFVSKSARTHRSGGARTSKKKEEILPFSCVSATPGRRRYRVAELVDNTALAALLQEHLLRLTSVNEVQVHASTGSILVCSDNESVLDEVERFLRFRLFPLRREEEAREEHLDAHGGPTVYMEKIYETLDGFSHFILRKTGRMFDLRSIISLILVIRGLRKILTFDQRPTGPQMLWWAAALLRGRR</sequence>
<organism evidence="1 2">
    <name type="scientific">Megasphaera lornae</name>
    <dbReference type="NCBI Taxonomy" id="1000568"/>
    <lineage>
        <taxon>Bacteria</taxon>
        <taxon>Bacillati</taxon>
        <taxon>Bacillota</taxon>
        <taxon>Negativicutes</taxon>
        <taxon>Veillonellales</taxon>
        <taxon>Veillonellaceae</taxon>
        <taxon>Megasphaera</taxon>
    </lineage>
</organism>
<comment type="caution">
    <text evidence="1">The sequence shown here is derived from an EMBL/GenBank/DDBJ whole genome shotgun (WGS) entry which is preliminary data.</text>
</comment>
<name>A0ABP2L3S3_9FIRM</name>
<evidence type="ECO:0000313" key="2">
    <source>
        <dbReference type="Proteomes" id="UP000004018"/>
    </source>
</evidence>
<keyword evidence="2" id="KW-1185">Reference proteome</keyword>
<gene>
    <name evidence="1" type="ORF">HMPREF1039_0328</name>
</gene>
<reference evidence="1 2" key="1">
    <citation type="submission" date="2011-04" db="EMBL/GenBank/DDBJ databases">
        <authorList>
            <person name="Harkins D.M."/>
            <person name="Madupu R."/>
            <person name="Durkin A.S."/>
            <person name="Torralba M."/>
            <person name="Methe B."/>
            <person name="Sutton G.G."/>
            <person name="Nelson K.E."/>
        </authorList>
    </citation>
    <scope>NUCLEOTIDE SEQUENCE [LARGE SCALE GENOMIC DNA]</scope>
    <source>
        <strain evidence="1 2">UPII 199-6</strain>
    </source>
</reference>